<gene>
    <name evidence="7" type="ORF">PG991_006732</name>
</gene>
<accession>A0ABR1RZQ3</accession>
<sequence>MSRQFTGEALSGRESPPPPPPQRAATLGTPSSQSTASRVRQLSTGNGGNMPYCGFEANNMPAEPNGIRPGTTYGGWGEATSYGSAPYYPPPWSQYVQYPTQQPYVYPPDGAGGNPFAPPPMMNPMIAYPSPGTHSPAPLPGHTRRHVHAHHGTRHRPELLMRAGSVRGTSASADKSRDESSSAWSEDSETSTEDWDSSSLGSDDYEEVDGVEGKVFSFRPTRAPPAEIASESELETAGGQINMGTSDAHQTEMRNVRIDGPPPKSSMLKTLDVFASDYTGDFFIEAPSLFRWMHLSQPILDLDTMSAEIVRVAGLGSAELYALAKLFTQIKREAVKARRTTEGDTVRHMEPKSISVPIPTDDSQPLARGGGSTSSQRYMTWVCLPYFSLETYGGPLSAESNTLFPIETLLQSQYTRTTATRETQQVHYRSNPTSGDKCYHIAQLWCIIVDKSLLVTCGRMPSASLRENIISISPEPPAESPPRSKMIYVSYYDNVMWSFSLEDCSTWFGFIKHFHAFWPRPIGFFHRDKVVTEEDWPRILYTCRHANSPVTLALRFCSLSSPRAPGSLQPLETVVSHASEKTKQGTYVPGSSGSAITKTVSELFHVFTWLDDVQLEPGSSSAGESAIQQSLGEVDGYLASSTKLQEKSAYKRCNHSTRQTVHAYLEGQSQAIGSQGDDERSKDYSQRVDIYNAAELVFQFFLPVSVDQDVPTVGKYWGAVQKLVEMPQPPPVDPGDEDEPRAKSKRSHPKGMVSQSVLSEVRNMLRGLSRIIVYFQGIMKHVPAADRRALFIPDTLVLAWMHLLMALVMSLHEIEGWDENLGVFGELTIKGSMDVMSTLPRVDLRKHTAMQPLQLVSLLGLKLFQDSTDGNQTLSDIYAEYIKDLPGCDLPHALKQDNEIRVSPSRSHQSRIGWLLEEIAIIMDVIATQRQIVSGLQSRPGRPTQLKRVEAGLLQTVGSKHDTPEYDALDITAHQRSRFHSSTHHVRPHSTAHHVSRQVEPVIGSTEPDDISKLSPTDPNGLLGLLLGDCKYWVDKRTREFSEMRTEAARLEAMNVTRIDTTKDRQEAAVYAFTMVTIVFLPLGTISSIFGMNTSDIANLESGQWVYWATAIPVTVLVIIIGLWWMGELRSLVEWLLGRRYKRSGTDYRHVALATPPPPPGPHVFTWPPSTSGGPEPLETQSRETMPTPTTAQIVQAPAPDPASVHPRTVFLAGTTTAANDGSGDWRDVLCEKLSAHPITFYNPLRSDWDSTWRNDVNCTPFREQTQWELDRQTRADLVVVYLGPHTDAPVSLLELGLVAGLAAGSSGPTAPAVTDEGGDDKDEKRKKKQVLVCAHEGYKKRGNVQLFCQKFGIEMVEATEDFPSAILRMLGL</sequence>
<dbReference type="Pfam" id="PF15891">
    <property type="entry name" value="Nuc_deoxyri_tr2"/>
    <property type="match status" value="1"/>
</dbReference>
<feature type="compositionally biased region" description="Acidic residues" evidence="5">
    <location>
        <begin position="186"/>
        <end position="196"/>
    </location>
</feature>
<comment type="caution">
    <text evidence="7">The sequence shown here is derived from an EMBL/GenBank/DDBJ whole genome shotgun (WGS) entry which is preliminary data.</text>
</comment>
<feature type="region of interest" description="Disordered" evidence="5">
    <location>
        <begin position="353"/>
        <end position="373"/>
    </location>
</feature>
<dbReference type="EMBL" id="JAQQWI010000009">
    <property type="protein sequence ID" value="KAK8022851.1"/>
    <property type="molecule type" value="Genomic_DNA"/>
</dbReference>
<evidence type="ECO:0000256" key="5">
    <source>
        <dbReference type="SAM" id="MobiDB-lite"/>
    </source>
</evidence>
<name>A0ABR1RZQ3_9PEZI</name>
<proteinExistence type="predicted"/>
<feature type="region of interest" description="Disordered" evidence="5">
    <location>
        <begin position="130"/>
        <end position="204"/>
    </location>
</feature>
<dbReference type="Pfam" id="PF01544">
    <property type="entry name" value="CorA"/>
    <property type="match status" value="1"/>
</dbReference>
<evidence type="ECO:0000256" key="6">
    <source>
        <dbReference type="SAM" id="Phobius"/>
    </source>
</evidence>
<dbReference type="InterPro" id="IPR039470">
    <property type="entry name" value="Nuc_deoxyri_tr2"/>
</dbReference>
<feature type="region of interest" description="Disordered" evidence="5">
    <location>
        <begin position="1"/>
        <end position="50"/>
    </location>
</feature>
<dbReference type="PANTHER" id="PTHR46494:SF1">
    <property type="entry name" value="CORA FAMILY METAL ION TRANSPORTER (EUROFUNG)"/>
    <property type="match status" value="1"/>
</dbReference>
<keyword evidence="3 6" id="KW-1133">Transmembrane helix</keyword>
<feature type="compositionally biased region" description="Basic residues" evidence="5">
    <location>
        <begin position="142"/>
        <end position="154"/>
    </location>
</feature>
<keyword evidence="4 6" id="KW-0472">Membrane</keyword>
<reference evidence="7 8" key="1">
    <citation type="submission" date="2023-01" db="EMBL/GenBank/DDBJ databases">
        <title>Analysis of 21 Apiospora genomes using comparative genomics revels a genus with tremendous synthesis potential of carbohydrate active enzymes and secondary metabolites.</title>
        <authorList>
            <person name="Sorensen T."/>
        </authorList>
    </citation>
    <scope>NUCLEOTIDE SEQUENCE [LARGE SCALE GENOMIC DNA]</scope>
    <source>
        <strain evidence="7 8">CBS 20057</strain>
    </source>
</reference>
<keyword evidence="2 6" id="KW-0812">Transmembrane</keyword>
<dbReference type="InterPro" id="IPR002523">
    <property type="entry name" value="MgTranspt_CorA/ZnTranspt_ZntB"/>
</dbReference>
<feature type="transmembrane region" description="Helical" evidence="6">
    <location>
        <begin position="1105"/>
        <end position="1126"/>
    </location>
</feature>
<keyword evidence="8" id="KW-1185">Reference proteome</keyword>
<dbReference type="Gene3D" id="1.20.58.340">
    <property type="entry name" value="Magnesium transport protein CorA, transmembrane region"/>
    <property type="match status" value="1"/>
</dbReference>
<dbReference type="SUPFAM" id="SSF144083">
    <property type="entry name" value="Magnesium transport protein CorA, transmembrane region"/>
    <property type="match status" value="1"/>
</dbReference>
<evidence type="ECO:0000313" key="7">
    <source>
        <dbReference type="EMBL" id="KAK8022851.1"/>
    </source>
</evidence>
<dbReference type="Proteomes" id="UP001396898">
    <property type="component" value="Unassembled WGS sequence"/>
</dbReference>
<feature type="region of interest" description="Disordered" evidence="5">
    <location>
        <begin position="726"/>
        <end position="753"/>
    </location>
</feature>
<dbReference type="PANTHER" id="PTHR46494">
    <property type="entry name" value="CORA FAMILY METAL ION TRANSPORTER (EUROFUNG)"/>
    <property type="match status" value="1"/>
</dbReference>
<comment type="subcellular location">
    <subcellularLocation>
        <location evidence="1">Cell membrane</location>
        <topology evidence="1">Multi-pass membrane protein</topology>
    </subcellularLocation>
</comment>
<feature type="region of interest" description="Disordered" evidence="5">
    <location>
        <begin position="1305"/>
        <end position="1326"/>
    </location>
</feature>
<feature type="compositionally biased region" description="Polar residues" evidence="5">
    <location>
        <begin position="28"/>
        <end position="44"/>
    </location>
</feature>
<dbReference type="InterPro" id="IPR045863">
    <property type="entry name" value="CorA_TM1_TM2"/>
</dbReference>
<evidence type="ECO:0000256" key="1">
    <source>
        <dbReference type="ARBA" id="ARBA00004651"/>
    </source>
</evidence>
<evidence type="ECO:0000256" key="2">
    <source>
        <dbReference type="ARBA" id="ARBA00022692"/>
    </source>
</evidence>
<dbReference type="Gene3D" id="3.40.50.450">
    <property type="match status" value="1"/>
</dbReference>
<evidence type="ECO:0000256" key="4">
    <source>
        <dbReference type="ARBA" id="ARBA00023136"/>
    </source>
</evidence>
<feature type="transmembrane region" description="Helical" evidence="6">
    <location>
        <begin position="1068"/>
        <end position="1093"/>
    </location>
</feature>
<evidence type="ECO:0000313" key="8">
    <source>
        <dbReference type="Proteomes" id="UP001396898"/>
    </source>
</evidence>
<protein>
    <submittedName>
        <fullName evidence="7">Mg2+ transporter protein- CorA-like protein</fullName>
    </submittedName>
</protein>
<evidence type="ECO:0000256" key="3">
    <source>
        <dbReference type="ARBA" id="ARBA00022989"/>
    </source>
</evidence>
<organism evidence="7 8">
    <name type="scientific">Apiospora marii</name>
    <dbReference type="NCBI Taxonomy" id="335849"/>
    <lineage>
        <taxon>Eukaryota</taxon>
        <taxon>Fungi</taxon>
        <taxon>Dikarya</taxon>
        <taxon>Ascomycota</taxon>
        <taxon>Pezizomycotina</taxon>
        <taxon>Sordariomycetes</taxon>
        <taxon>Xylariomycetidae</taxon>
        <taxon>Amphisphaeriales</taxon>
        <taxon>Apiosporaceae</taxon>
        <taxon>Apiospora</taxon>
    </lineage>
</organism>